<name>A0A4Z0FPL3_9ACTN</name>
<dbReference type="EMBL" id="SRID01000727">
    <property type="protein sequence ID" value="TGA83231.1"/>
    <property type="molecule type" value="Genomic_DNA"/>
</dbReference>
<accession>A0A4Z0FPL3</accession>
<feature type="region of interest" description="Disordered" evidence="1">
    <location>
        <begin position="1"/>
        <end position="71"/>
    </location>
</feature>
<evidence type="ECO:0000256" key="1">
    <source>
        <dbReference type="SAM" id="MobiDB-lite"/>
    </source>
</evidence>
<comment type="caution">
    <text evidence="2">The sequence shown here is derived from an EMBL/GenBank/DDBJ whole genome shotgun (WGS) entry which is preliminary data.</text>
</comment>
<feature type="non-terminal residue" evidence="2">
    <location>
        <position position="1"/>
    </location>
</feature>
<gene>
    <name evidence="2" type="ORF">E4099_32345</name>
</gene>
<reference evidence="2 3" key="1">
    <citation type="submission" date="2019-03" db="EMBL/GenBank/DDBJ databases">
        <authorList>
            <person name="Gonzalez-Pimentel J.L."/>
        </authorList>
    </citation>
    <scope>NUCLEOTIDE SEQUENCE [LARGE SCALE GENOMIC DNA]</scope>
    <source>
        <strain evidence="2 3">JCM 31289</strain>
    </source>
</reference>
<evidence type="ECO:0000313" key="2">
    <source>
        <dbReference type="EMBL" id="TGA83231.1"/>
    </source>
</evidence>
<organism evidence="2 3">
    <name type="scientific">Streptomyces palmae</name>
    <dbReference type="NCBI Taxonomy" id="1701085"/>
    <lineage>
        <taxon>Bacteria</taxon>
        <taxon>Bacillati</taxon>
        <taxon>Actinomycetota</taxon>
        <taxon>Actinomycetes</taxon>
        <taxon>Kitasatosporales</taxon>
        <taxon>Streptomycetaceae</taxon>
        <taxon>Streptomyces</taxon>
    </lineage>
</organism>
<proteinExistence type="predicted"/>
<dbReference type="Proteomes" id="UP000297948">
    <property type="component" value="Unassembled WGS sequence"/>
</dbReference>
<dbReference type="AlphaFoldDB" id="A0A4Z0FPL3"/>
<protein>
    <submittedName>
        <fullName evidence="2">ATP/GTP-binding protein</fullName>
    </submittedName>
</protein>
<keyword evidence="3" id="KW-1185">Reference proteome</keyword>
<sequence length="195" mass="20826">PRTEGKREDDIVDADIVPDEPAAEATGIKGLPPAREKHTKRPGTSRPGTERSSVSKSEVSRPSRHSGLGAQHRTDITFDDYLMKMANIAIKAASDRERADALAEVLGKVADALREMATDLVGDHNVTTEVTDLIADLADSAARMKAQAERSAEQCGIAKEAAKLGAQKVARVYGQDMAAKEDAGLRYASAAVHHD</sequence>
<feature type="compositionally biased region" description="Acidic residues" evidence="1">
    <location>
        <begin position="10"/>
        <end position="22"/>
    </location>
</feature>
<evidence type="ECO:0000313" key="3">
    <source>
        <dbReference type="Proteomes" id="UP000297948"/>
    </source>
</evidence>